<evidence type="ECO:0000313" key="4">
    <source>
        <dbReference type="EMBL" id="KAA0170413.1"/>
    </source>
</evidence>
<comment type="caution">
    <text evidence="4">The sequence shown here is derived from an EMBL/GenBank/DDBJ whole genome shotgun (WGS) entry which is preliminary data.</text>
</comment>
<dbReference type="SUPFAM" id="SSF48452">
    <property type="entry name" value="TPR-like"/>
    <property type="match status" value="1"/>
</dbReference>
<feature type="compositionally biased region" description="Acidic residues" evidence="1">
    <location>
        <begin position="751"/>
        <end position="763"/>
    </location>
</feature>
<protein>
    <recommendedName>
        <fullName evidence="8">Signal recognition particle subunit SRP72</fullName>
    </recommendedName>
</protein>
<evidence type="ECO:0000256" key="1">
    <source>
        <dbReference type="SAM" id="MobiDB-lite"/>
    </source>
</evidence>
<proteinExistence type="predicted"/>
<feature type="compositionally biased region" description="Basic residues" evidence="1">
    <location>
        <begin position="818"/>
        <end position="829"/>
    </location>
</feature>
<dbReference type="GO" id="GO:0008312">
    <property type="term" value="F:7S RNA binding"/>
    <property type="evidence" value="ECO:0007669"/>
    <property type="project" value="TreeGrafter"/>
</dbReference>
<dbReference type="InterPro" id="IPR026270">
    <property type="entry name" value="SRP72"/>
</dbReference>
<evidence type="ECO:0008006" key="8">
    <source>
        <dbReference type="Google" id="ProtNLM"/>
    </source>
</evidence>
<feature type="region of interest" description="Disordered" evidence="1">
    <location>
        <begin position="680"/>
        <end position="719"/>
    </location>
</feature>
<reference evidence="5 6" key="1">
    <citation type="submission" date="2019-07" db="EMBL/GenBank/DDBJ databases">
        <title>Genomes of Cafeteria roenbergensis.</title>
        <authorList>
            <person name="Fischer M.G."/>
            <person name="Hackl T."/>
            <person name="Roman M."/>
        </authorList>
    </citation>
    <scope>NUCLEOTIDE SEQUENCE [LARGE SCALE GENOMIC DNA]</scope>
    <source>
        <strain evidence="3 5">BVI</strain>
        <strain evidence="2 7">Cflag</strain>
        <strain evidence="4 6">RCC970-E3</strain>
    </source>
</reference>
<sequence>MASPAEVAELFHLMRKEEFDRAIKLAPRLVAAHPGDNDLVACHAFLLANAGRFEECAKLCERATKEVRPSVEFYKTYSQYRLGQLDAAAEVGERSSDERLQVLAAQTKFRRAALLASRRSPFTPGSQEGEAVATARATALEAAQGYASIARAATGALDEAQVAGNMVAALAMTGAGSVAASPAGAADLAASVGPDMDAHAEALFNAASAPSAGAGMSLLGSAAAFVSAADRITRTEMEEGAPEDEAEEIVAQLRAQAAVAAGALGFGPGAGAALVSAAAAAARGGDRVTAALARACRLAAQARQEGGARGPELFAGLRSIKAALAHAPADGDKDDTAVPKVTAAQAAALRAARTAALAALSRPADATTAAAAAEAVAPGAAMSPAVAAAMAARDAATAAAAAAGPASKRDHQHSSGSGLAGLLADADPGVVLAAAEPILVEALAAAGKQDWEAAAAAALSGAAGRGAVSGIAGPATGAGLDLGPIALALMLAQLQLAAGRFAEAASTLAMSGAAAASLPAVLAARLRAARLSGDAACVADAEEAAVKAMAAAEAAAKAAGEGAAVENSASTLAALSAVLAAHFADSDAKRAVELALSGAAESSRLARSASRGADPAASKSAVSALLRGAGRSLSCVAADALTSGTADAAGAEELFGRVVSAAGSAAGDSDIDVDALDAAGIPDDMDEADGASGDAVKARHSTAAASGAGDMPPAAPTAASASGAGAAAAASSPAASGSAAAAAAASAAAADGDDDSDSQDDAGADAGAGAGTRKSREAVLRRRRRKRDEHIAALKAEAAKTGTALPRVDPDRWLPKALRGKRGRKRRKGMSVEHGGTQGAGSFDASLDARAKAASRSAAPEPVESEAKKGARGSRLPKQRMRKPRR</sequence>
<evidence type="ECO:0000313" key="5">
    <source>
        <dbReference type="Proteomes" id="UP000323011"/>
    </source>
</evidence>
<name>A0A5A8DY11_CAFRO</name>
<dbReference type="Gene3D" id="1.25.40.10">
    <property type="entry name" value="Tetratricopeptide repeat domain"/>
    <property type="match status" value="1"/>
</dbReference>
<feature type="compositionally biased region" description="Basic residues" evidence="1">
    <location>
        <begin position="870"/>
        <end position="886"/>
    </location>
</feature>
<organism evidence="4 6">
    <name type="scientific">Cafeteria roenbergensis</name>
    <name type="common">Marine flagellate</name>
    <dbReference type="NCBI Taxonomy" id="33653"/>
    <lineage>
        <taxon>Eukaryota</taxon>
        <taxon>Sar</taxon>
        <taxon>Stramenopiles</taxon>
        <taxon>Bigyra</taxon>
        <taxon>Opalozoa</taxon>
        <taxon>Bicosoecida</taxon>
        <taxon>Cafeteriaceae</taxon>
        <taxon>Cafeteria</taxon>
    </lineage>
</organism>
<dbReference type="PANTHER" id="PTHR14094:SF9">
    <property type="entry name" value="SIGNAL RECOGNITION PARTICLE SUBUNIT SRP72"/>
    <property type="match status" value="1"/>
</dbReference>
<gene>
    <name evidence="4" type="ORF">FNF28_01408</name>
    <name evidence="3" type="ORF">FNF29_03125</name>
    <name evidence="2" type="ORF">FNF31_06985</name>
</gene>
<dbReference type="Proteomes" id="UP000325113">
    <property type="component" value="Unassembled WGS sequence"/>
</dbReference>
<dbReference type="EMBL" id="VLTM01000121">
    <property type="protein sequence ID" value="KAA0150666.1"/>
    <property type="molecule type" value="Genomic_DNA"/>
</dbReference>
<dbReference type="Proteomes" id="UP000323011">
    <property type="component" value="Unassembled WGS sequence"/>
</dbReference>
<evidence type="ECO:0000313" key="3">
    <source>
        <dbReference type="EMBL" id="KAA0153312.1"/>
    </source>
</evidence>
<dbReference type="EMBL" id="VLTN01000016">
    <property type="protein sequence ID" value="KAA0153312.1"/>
    <property type="molecule type" value="Genomic_DNA"/>
</dbReference>
<evidence type="ECO:0000313" key="7">
    <source>
        <dbReference type="Proteomes" id="UP000325113"/>
    </source>
</evidence>
<keyword evidence="5" id="KW-1185">Reference proteome</keyword>
<dbReference type="PANTHER" id="PTHR14094">
    <property type="entry name" value="SIGNAL RECOGNITION PARTICLE 72"/>
    <property type="match status" value="1"/>
</dbReference>
<accession>A0A5A8DY11</accession>
<dbReference type="InterPro" id="IPR011990">
    <property type="entry name" value="TPR-like_helical_dom_sf"/>
</dbReference>
<evidence type="ECO:0000313" key="6">
    <source>
        <dbReference type="Proteomes" id="UP000324907"/>
    </source>
</evidence>
<dbReference type="Proteomes" id="UP000324907">
    <property type="component" value="Unassembled WGS sequence"/>
</dbReference>
<dbReference type="AlphaFoldDB" id="A0A5A8DY11"/>
<dbReference type="GO" id="GO:0006614">
    <property type="term" value="P:SRP-dependent cotranslational protein targeting to membrane"/>
    <property type="evidence" value="ECO:0007669"/>
    <property type="project" value="InterPro"/>
</dbReference>
<dbReference type="GO" id="GO:0005786">
    <property type="term" value="C:signal recognition particle, endoplasmic reticulum targeting"/>
    <property type="evidence" value="ECO:0007669"/>
    <property type="project" value="TreeGrafter"/>
</dbReference>
<dbReference type="GO" id="GO:0043022">
    <property type="term" value="F:ribosome binding"/>
    <property type="evidence" value="ECO:0007669"/>
    <property type="project" value="TreeGrafter"/>
</dbReference>
<evidence type="ECO:0000313" key="2">
    <source>
        <dbReference type="EMBL" id="KAA0150666.1"/>
    </source>
</evidence>
<feature type="region of interest" description="Disordered" evidence="1">
    <location>
        <begin position="750"/>
        <end position="886"/>
    </location>
</feature>
<feature type="compositionally biased region" description="Low complexity" evidence="1">
    <location>
        <begin position="844"/>
        <end position="859"/>
    </location>
</feature>
<dbReference type="EMBL" id="VLTL01000013">
    <property type="protein sequence ID" value="KAA0170413.1"/>
    <property type="molecule type" value="Genomic_DNA"/>
</dbReference>